<keyword evidence="3" id="KW-0695">RNA-directed DNA polymerase</keyword>
<dbReference type="Pfam" id="PF08388">
    <property type="entry name" value="GIIM"/>
    <property type="match status" value="1"/>
</dbReference>
<dbReference type="Proteomes" id="UP001609176">
    <property type="component" value="Unassembled WGS sequence"/>
</dbReference>
<dbReference type="InterPro" id="IPR000477">
    <property type="entry name" value="RT_dom"/>
</dbReference>
<dbReference type="InterPro" id="IPR043502">
    <property type="entry name" value="DNA/RNA_pol_sf"/>
</dbReference>
<accession>A0ABW7K9V0</accession>
<evidence type="ECO:0000313" key="6">
    <source>
        <dbReference type="Proteomes" id="UP001609176"/>
    </source>
</evidence>
<dbReference type="RefSeq" id="WP_395113845.1">
    <property type="nucleotide sequence ID" value="NZ_JBIMSN010000125.1"/>
</dbReference>
<dbReference type="Proteomes" id="UP001609175">
    <property type="component" value="Unassembled WGS sequence"/>
</dbReference>
<dbReference type="InterPro" id="IPR051083">
    <property type="entry name" value="GrpII_Intron_Splice-Mob/Def"/>
</dbReference>
<keyword evidence="3" id="KW-0808">Transferase</keyword>
<evidence type="ECO:0000313" key="2">
    <source>
        <dbReference type="EMBL" id="MFH5208357.1"/>
    </source>
</evidence>
<keyword evidence="3" id="KW-0548">Nucleotidyltransferase</keyword>
<dbReference type="SUPFAM" id="SSF56672">
    <property type="entry name" value="DNA/RNA polymerases"/>
    <property type="match status" value="1"/>
</dbReference>
<evidence type="ECO:0000259" key="1">
    <source>
        <dbReference type="PROSITE" id="PS50878"/>
    </source>
</evidence>
<gene>
    <name evidence="3" type="primary">ltrA</name>
    <name evidence="4" type="ORF">ACHIPV_28010</name>
    <name evidence="2" type="ORF">ACHIPZ_09095</name>
    <name evidence="3" type="ORF">ACHIRB_25330</name>
</gene>
<dbReference type="Proteomes" id="UP001609219">
    <property type="component" value="Unassembled WGS sequence"/>
</dbReference>
<evidence type="ECO:0000313" key="3">
    <source>
        <dbReference type="EMBL" id="MFH5231868.1"/>
    </source>
</evidence>
<dbReference type="EC" id="2.7.7.49" evidence="3"/>
<feature type="domain" description="Reverse transcriptase" evidence="1">
    <location>
        <begin position="89"/>
        <end position="337"/>
    </location>
</feature>
<evidence type="ECO:0000313" key="4">
    <source>
        <dbReference type="EMBL" id="MFH5245686.1"/>
    </source>
</evidence>
<dbReference type="PROSITE" id="PS50878">
    <property type="entry name" value="RT_POL"/>
    <property type="match status" value="1"/>
</dbReference>
<sequence length="484" mass="54687">MNTGELSWPDPDRAARRVRQMQRKLHHWAVEDSDRRFDDVFNLVHHPDFLTVAWERVQGNKGARSAGVDRLAPSSIVGDAEVVAFLSQVREQVKSRTFAPLPVRERLIPKPGSSKLRRLGIPTAMDRVVQASLLLVLEPIFEADFEPVSYGFRPRRRAQDAIAEIHALGTRNYLWVFEADIAACFDELAHSAVLERVRTRIVDKRVLALVKAFLKAGIMSSEGAVRISDTGTPQGGILSPLLANIALTVLDAHFCAKWDAHTSPYQREAHRKRGGATYRIVRYADDFVIMVAGTQTHADALWDEVAQVIAPLGLRLSAEKSRVCHLDEGFDFLGFRIQRRRKKGTSKMSVYTYPSKKALLSIMAKVRALTKKARHHGLADLLGRLNPVLRGWCAYFRHGVSKATFGYLDFFTWHRVTQWLLKRHKRITWAELYRRFLTGRPGNRPAAAGIVMFDTTTVAITRYRWRASNIPTPWTSIAGTPIPA</sequence>
<comment type="caution">
    <text evidence="3">The sequence shown here is derived from an EMBL/GenBank/DDBJ whole genome shotgun (WGS) entry which is preliminary data.</text>
</comment>
<name>A0ABW7K9V0_9NOCA</name>
<evidence type="ECO:0000313" key="7">
    <source>
        <dbReference type="Proteomes" id="UP001609219"/>
    </source>
</evidence>
<dbReference type="EMBL" id="JBIMSP010000091">
    <property type="protein sequence ID" value="MFH5245686.1"/>
    <property type="molecule type" value="Genomic_DNA"/>
</dbReference>
<dbReference type="CDD" id="cd01651">
    <property type="entry name" value="RT_G2_intron"/>
    <property type="match status" value="1"/>
</dbReference>
<dbReference type="PANTHER" id="PTHR34047">
    <property type="entry name" value="NUCLEAR INTRON MATURASE 1, MITOCHONDRIAL-RELATED"/>
    <property type="match status" value="1"/>
</dbReference>
<organism evidence="3 7">
    <name type="scientific">Antrihabitans spumae</name>
    <dbReference type="NCBI Taxonomy" id="3373370"/>
    <lineage>
        <taxon>Bacteria</taxon>
        <taxon>Bacillati</taxon>
        <taxon>Actinomycetota</taxon>
        <taxon>Actinomycetes</taxon>
        <taxon>Mycobacteriales</taxon>
        <taxon>Nocardiaceae</taxon>
        <taxon>Antrihabitans</taxon>
    </lineage>
</organism>
<dbReference type="NCBIfam" id="TIGR04416">
    <property type="entry name" value="group_II_RT_mat"/>
    <property type="match status" value="1"/>
</dbReference>
<protein>
    <submittedName>
        <fullName evidence="3">Group II intron reverse transcriptase/maturase</fullName>
        <ecNumber evidence="3">2.7.7.49</ecNumber>
    </submittedName>
</protein>
<dbReference type="EMBL" id="JBIMSN010000125">
    <property type="protein sequence ID" value="MFH5231868.1"/>
    <property type="molecule type" value="Genomic_DNA"/>
</dbReference>
<reference evidence="5 6" key="1">
    <citation type="submission" date="2024-10" db="EMBL/GenBank/DDBJ databases">
        <authorList>
            <person name="Riesco R."/>
        </authorList>
    </citation>
    <scope>NUCLEOTIDE SEQUENCE [LARGE SCALE GENOMIC DNA]</scope>
    <source>
        <strain evidence="4 6">NCIMB 15448</strain>
        <strain evidence="2 5">NCIMB 15449</strain>
        <strain evidence="3 7">NCIMB 15450</strain>
    </source>
</reference>
<dbReference type="InterPro" id="IPR013597">
    <property type="entry name" value="Mat_intron_G2"/>
</dbReference>
<dbReference type="GO" id="GO:0003964">
    <property type="term" value="F:RNA-directed DNA polymerase activity"/>
    <property type="evidence" value="ECO:0007669"/>
    <property type="project" value="UniProtKB-KW"/>
</dbReference>
<dbReference type="PANTHER" id="PTHR34047:SF8">
    <property type="entry name" value="PROTEIN YKFC"/>
    <property type="match status" value="1"/>
</dbReference>
<dbReference type="EMBL" id="JBIMSO010000038">
    <property type="protein sequence ID" value="MFH5208357.1"/>
    <property type="molecule type" value="Genomic_DNA"/>
</dbReference>
<dbReference type="Pfam" id="PF00078">
    <property type="entry name" value="RVT_1"/>
    <property type="match status" value="1"/>
</dbReference>
<keyword evidence="7" id="KW-1185">Reference proteome</keyword>
<proteinExistence type="predicted"/>
<evidence type="ECO:0000313" key="5">
    <source>
        <dbReference type="Proteomes" id="UP001609175"/>
    </source>
</evidence>
<dbReference type="InterPro" id="IPR030931">
    <property type="entry name" value="Group_II_RT_mat"/>
</dbReference>